<reference evidence="3" key="1">
    <citation type="submission" date="2011-09" db="EMBL/GenBank/DDBJ databases">
        <title>The permanent draft genome of Mucilaginibacter paludis DSM 18603.</title>
        <authorList>
            <consortium name="US DOE Joint Genome Institute (JGI-PGF)"/>
            <person name="Lucas S."/>
            <person name="Han J."/>
            <person name="Lapidus A."/>
            <person name="Bruce D."/>
            <person name="Goodwin L."/>
            <person name="Pitluck S."/>
            <person name="Peters L."/>
            <person name="Kyrpides N."/>
            <person name="Mavromatis K."/>
            <person name="Ivanova N."/>
            <person name="Mikhailova N."/>
            <person name="Held B."/>
            <person name="Detter J.C."/>
            <person name="Tapia R."/>
            <person name="Han C."/>
            <person name="Land M."/>
            <person name="Hauser L."/>
            <person name="Markowitz V."/>
            <person name="Cheng J.-F."/>
            <person name="Hugenholtz P."/>
            <person name="Woyke T."/>
            <person name="Wu D."/>
            <person name="Tindall B."/>
            <person name="Brambilla E."/>
            <person name="Klenk H.-P."/>
            <person name="Eisen J.A."/>
        </authorList>
    </citation>
    <scope>NUCLEOTIDE SEQUENCE [LARGE SCALE GENOMIC DNA]</scope>
    <source>
        <strain evidence="3">DSM 18603</strain>
    </source>
</reference>
<feature type="transmembrane region" description="Helical" evidence="1">
    <location>
        <begin position="56"/>
        <end position="73"/>
    </location>
</feature>
<feature type="transmembrane region" description="Helical" evidence="1">
    <location>
        <begin position="6"/>
        <end position="24"/>
    </location>
</feature>
<dbReference type="EMBL" id="CM001403">
    <property type="protein sequence ID" value="EHQ27331.1"/>
    <property type="molecule type" value="Genomic_DNA"/>
</dbReference>
<keyword evidence="1" id="KW-0812">Transmembrane</keyword>
<evidence type="ECO:0000313" key="4">
    <source>
        <dbReference type="Proteomes" id="UP000002774"/>
    </source>
</evidence>
<dbReference type="Proteomes" id="UP000002774">
    <property type="component" value="Chromosome"/>
</dbReference>
<dbReference type="NCBIfam" id="NF047864">
    <property type="entry name" value="CBU_0592_membra"/>
    <property type="match status" value="1"/>
</dbReference>
<dbReference type="Pfam" id="PF26604">
    <property type="entry name" value="CBU_0592"/>
    <property type="match status" value="1"/>
</dbReference>
<name>H1YG67_9SPHI</name>
<dbReference type="eggNOG" id="ENOG50331RB">
    <property type="taxonomic scope" value="Bacteria"/>
</dbReference>
<accession>H1YG67</accession>
<sequence length="83" mass="9321">MKLSDIIASVGVIILLIAFFLNLNQKIKSDSKLYIWCNIIGAGMNCYASYMISFYPFFVLEAIWTGVAIFSLFKNVPRGTSND</sequence>
<evidence type="ECO:0000259" key="2">
    <source>
        <dbReference type="Pfam" id="PF26604"/>
    </source>
</evidence>
<keyword evidence="4" id="KW-1185">Reference proteome</keyword>
<proteinExistence type="predicted"/>
<protein>
    <recommendedName>
        <fullName evidence="2">CBU-0592-like domain-containing protein</fullName>
    </recommendedName>
</protein>
<keyword evidence="1" id="KW-0472">Membrane</keyword>
<feature type="domain" description="CBU-0592-like" evidence="2">
    <location>
        <begin position="5"/>
        <end position="77"/>
    </location>
</feature>
<evidence type="ECO:0000256" key="1">
    <source>
        <dbReference type="SAM" id="Phobius"/>
    </source>
</evidence>
<dbReference type="InterPro" id="IPR058058">
    <property type="entry name" value="CBU_0592-like"/>
</dbReference>
<organism evidence="3 4">
    <name type="scientific">Mucilaginibacter paludis DSM 18603</name>
    <dbReference type="NCBI Taxonomy" id="714943"/>
    <lineage>
        <taxon>Bacteria</taxon>
        <taxon>Pseudomonadati</taxon>
        <taxon>Bacteroidota</taxon>
        <taxon>Sphingobacteriia</taxon>
        <taxon>Sphingobacteriales</taxon>
        <taxon>Sphingobacteriaceae</taxon>
        <taxon>Mucilaginibacter</taxon>
    </lineage>
</organism>
<evidence type="ECO:0000313" key="3">
    <source>
        <dbReference type="EMBL" id="EHQ27331.1"/>
    </source>
</evidence>
<dbReference type="STRING" id="714943.Mucpa_3227"/>
<gene>
    <name evidence="3" type="ORF">Mucpa_3227</name>
</gene>
<keyword evidence="1" id="KW-1133">Transmembrane helix</keyword>
<dbReference type="HOGENOM" id="CLU_160525_2_1_10"/>
<dbReference type="AlphaFoldDB" id="H1YG67"/>